<protein>
    <submittedName>
        <fullName evidence="2">Uncharacterized protein</fullName>
    </submittedName>
</protein>
<evidence type="ECO:0000313" key="2">
    <source>
        <dbReference type="EMBL" id="KAK8027979.1"/>
    </source>
</evidence>
<gene>
    <name evidence="2" type="ORF">PG991_005035</name>
</gene>
<comment type="caution">
    <text evidence="2">The sequence shown here is derived from an EMBL/GenBank/DDBJ whole genome shotgun (WGS) entry which is preliminary data.</text>
</comment>
<organism evidence="2 3">
    <name type="scientific">Apiospora marii</name>
    <dbReference type="NCBI Taxonomy" id="335849"/>
    <lineage>
        <taxon>Eukaryota</taxon>
        <taxon>Fungi</taxon>
        <taxon>Dikarya</taxon>
        <taxon>Ascomycota</taxon>
        <taxon>Pezizomycotina</taxon>
        <taxon>Sordariomycetes</taxon>
        <taxon>Xylariomycetidae</taxon>
        <taxon>Amphisphaeriales</taxon>
        <taxon>Apiosporaceae</taxon>
        <taxon>Apiospora</taxon>
    </lineage>
</organism>
<sequence>MAHDCLGSPTPEHVSDLEAATKHDADSVESRLAAIVSAIDSFAQHAISAANEVSQHPDASDAAPFIMQRDAAMRGFRDAIQFIRSETYRADSRVKEALRMSHTLKNKGCLDGSMSLPGIGRDHEINKLLGLVNIEGRIFYNLTKPDMSMPQIIISQMDGDVTPMASPASIMLPTTKNVKILQHAYGRALRHKADLLKAYTTALGMKNAKSAPKRNKPAHENDSLMVLPQNHRLGTFLDVNMAQSNSMIQKKVEDSELVLAFLLPAGGYQYVEAISGNVKDNAGIGETDLVVPVSDNAIKLLYELYCGLKDCISQRKAAAAAQGLAQARPAEDPTDIALLRRMRRSGLDDDDNNSAGSKRARTSQ</sequence>
<feature type="region of interest" description="Disordered" evidence="1">
    <location>
        <begin position="341"/>
        <end position="364"/>
    </location>
</feature>
<evidence type="ECO:0000256" key="1">
    <source>
        <dbReference type="SAM" id="MobiDB-lite"/>
    </source>
</evidence>
<dbReference type="Proteomes" id="UP001396898">
    <property type="component" value="Unassembled WGS sequence"/>
</dbReference>
<proteinExistence type="predicted"/>
<keyword evidence="3" id="KW-1185">Reference proteome</keyword>
<reference evidence="2 3" key="1">
    <citation type="submission" date="2023-01" db="EMBL/GenBank/DDBJ databases">
        <title>Analysis of 21 Apiospora genomes using comparative genomics revels a genus with tremendous synthesis potential of carbohydrate active enzymes and secondary metabolites.</title>
        <authorList>
            <person name="Sorensen T."/>
        </authorList>
    </citation>
    <scope>NUCLEOTIDE SEQUENCE [LARGE SCALE GENOMIC DNA]</scope>
    <source>
        <strain evidence="2 3">CBS 20057</strain>
    </source>
</reference>
<dbReference type="EMBL" id="JAQQWI010000007">
    <property type="protein sequence ID" value="KAK8027979.1"/>
    <property type="molecule type" value="Genomic_DNA"/>
</dbReference>
<name>A0ABR1S801_9PEZI</name>
<evidence type="ECO:0000313" key="3">
    <source>
        <dbReference type="Proteomes" id="UP001396898"/>
    </source>
</evidence>
<accession>A0ABR1S801</accession>